<dbReference type="InterPro" id="IPR020846">
    <property type="entry name" value="MFS_dom"/>
</dbReference>
<feature type="transmembrane region" description="Helical" evidence="7">
    <location>
        <begin position="50"/>
        <end position="73"/>
    </location>
</feature>
<dbReference type="EMBL" id="LCMI01000010">
    <property type="protein sequence ID" value="KKU32510.1"/>
    <property type="molecule type" value="Genomic_DNA"/>
</dbReference>
<dbReference type="PROSITE" id="PS50850">
    <property type="entry name" value="MFS"/>
    <property type="match status" value="1"/>
</dbReference>
<evidence type="ECO:0000256" key="4">
    <source>
        <dbReference type="ARBA" id="ARBA00022692"/>
    </source>
</evidence>
<evidence type="ECO:0000256" key="7">
    <source>
        <dbReference type="SAM" id="Phobius"/>
    </source>
</evidence>
<accession>A0A0G1SGN7</accession>
<dbReference type="CDD" id="cd06173">
    <property type="entry name" value="MFS_MefA_like"/>
    <property type="match status" value="1"/>
</dbReference>
<dbReference type="PANTHER" id="PTHR23513">
    <property type="entry name" value="INTEGRAL MEMBRANE EFFLUX PROTEIN-RELATED"/>
    <property type="match status" value="1"/>
</dbReference>
<feature type="transmembrane region" description="Helical" evidence="7">
    <location>
        <begin position="206"/>
        <end position="224"/>
    </location>
</feature>
<evidence type="ECO:0000256" key="1">
    <source>
        <dbReference type="ARBA" id="ARBA00004651"/>
    </source>
</evidence>
<dbReference type="PANTHER" id="PTHR23513:SF11">
    <property type="entry name" value="STAPHYLOFERRIN A TRANSPORTER"/>
    <property type="match status" value="1"/>
</dbReference>
<dbReference type="Pfam" id="PF05977">
    <property type="entry name" value="MFS_3"/>
    <property type="match status" value="1"/>
</dbReference>
<feature type="transmembrane region" description="Helical" evidence="7">
    <location>
        <begin position="142"/>
        <end position="163"/>
    </location>
</feature>
<protein>
    <submittedName>
        <fullName evidence="9">Permease</fullName>
    </submittedName>
</protein>
<feature type="transmembrane region" description="Helical" evidence="7">
    <location>
        <begin position="407"/>
        <end position="426"/>
    </location>
</feature>
<feature type="transmembrane region" description="Helical" evidence="7">
    <location>
        <begin position="318"/>
        <end position="338"/>
    </location>
</feature>
<dbReference type="InterPro" id="IPR010290">
    <property type="entry name" value="TM_effector"/>
</dbReference>
<feature type="transmembrane region" description="Helical" evidence="7">
    <location>
        <begin position="175"/>
        <end position="200"/>
    </location>
</feature>
<keyword evidence="2" id="KW-0813">Transport</keyword>
<feature type="transmembrane region" description="Helical" evidence="7">
    <location>
        <begin position="79"/>
        <end position="100"/>
    </location>
</feature>
<feature type="domain" description="Major facilitator superfamily (MFS) profile" evidence="8">
    <location>
        <begin position="41"/>
        <end position="431"/>
    </location>
</feature>
<dbReference type="AlphaFoldDB" id="A0A0G1SGN7"/>
<comment type="caution">
    <text evidence="9">The sequence shown here is derived from an EMBL/GenBank/DDBJ whole genome shotgun (WGS) entry which is preliminary data.</text>
</comment>
<dbReference type="InterPro" id="IPR036259">
    <property type="entry name" value="MFS_trans_sf"/>
</dbReference>
<gene>
    <name evidence="9" type="ORF">UX47_C0010G0026</name>
</gene>
<feature type="transmembrane region" description="Helical" evidence="7">
    <location>
        <begin position="381"/>
        <end position="401"/>
    </location>
</feature>
<evidence type="ECO:0000259" key="8">
    <source>
        <dbReference type="PROSITE" id="PS50850"/>
    </source>
</evidence>
<keyword evidence="5 7" id="KW-1133">Transmembrane helix</keyword>
<keyword evidence="6 7" id="KW-0472">Membrane</keyword>
<evidence type="ECO:0000256" key="3">
    <source>
        <dbReference type="ARBA" id="ARBA00022475"/>
    </source>
</evidence>
<organism evidence="9 10">
    <name type="scientific">Candidatus Collierbacteria bacterium GW2011_GWA2_46_26</name>
    <dbReference type="NCBI Taxonomy" id="1618381"/>
    <lineage>
        <taxon>Bacteria</taxon>
        <taxon>Candidatus Collieribacteriota</taxon>
    </lineage>
</organism>
<dbReference type="GO" id="GO:0005886">
    <property type="term" value="C:plasma membrane"/>
    <property type="evidence" value="ECO:0007669"/>
    <property type="project" value="UniProtKB-SubCell"/>
</dbReference>
<dbReference type="Gene3D" id="1.20.1250.20">
    <property type="entry name" value="MFS general substrate transporter like domains"/>
    <property type="match status" value="1"/>
</dbReference>
<evidence type="ECO:0000256" key="6">
    <source>
        <dbReference type="ARBA" id="ARBA00023136"/>
    </source>
</evidence>
<sequence length="441" mass="47568">MHRKKRTRLTHEEKFIISGSSHIGFGGQTKLLHKVFSSLPALKSRNCRRYFAGQLISIIGSWMQIAALGWLTLQLTNSAFMVGLVAALFPLPALFFSLFGGIIVDRFSKKQLLLITNSLSMLLAFALGILTVLGVVNITEVIVISLLGGIVSSVSMPAHFAYLSELVDKENISSAMSINAGISSLGRVLGPGIAGLYIAFAGTGGAFILNGLSYVAVIVALLLIDTPYKVTNQHLAPLTAIKEGIAYSFMNPMIRSIFLYVSAMSIFGWSYTTIIPVLARDVFHSNSTGMGYLFSSIGIGAIVATLLVSALSGKFSKLSIVIFGNSLFSLSLFLFSFTSNLNLGIFYLFLAGGGLVAINVILGTMVQLMADEKYRGRVSSIYYLLYAGLLFLGNLEIGYLTDVFGSGTALRINTLAVLTISLAIYFTKDNLRSAQQIYLKS</sequence>
<feature type="transmembrane region" description="Helical" evidence="7">
    <location>
        <begin position="344"/>
        <end position="369"/>
    </location>
</feature>
<comment type="subcellular location">
    <subcellularLocation>
        <location evidence="1">Cell membrane</location>
        <topology evidence="1">Multi-pass membrane protein</topology>
    </subcellularLocation>
</comment>
<dbReference type="GO" id="GO:0022857">
    <property type="term" value="F:transmembrane transporter activity"/>
    <property type="evidence" value="ECO:0007669"/>
    <property type="project" value="InterPro"/>
</dbReference>
<evidence type="ECO:0000313" key="10">
    <source>
        <dbReference type="Proteomes" id="UP000034794"/>
    </source>
</evidence>
<keyword evidence="3" id="KW-1003">Cell membrane</keyword>
<keyword evidence="4 7" id="KW-0812">Transmembrane</keyword>
<evidence type="ECO:0000256" key="5">
    <source>
        <dbReference type="ARBA" id="ARBA00022989"/>
    </source>
</evidence>
<evidence type="ECO:0000256" key="2">
    <source>
        <dbReference type="ARBA" id="ARBA00022448"/>
    </source>
</evidence>
<proteinExistence type="predicted"/>
<feature type="transmembrane region" description="Helical" evidence="7">
    <location>
        <begin position="112"/>
        <end position="136"/>
    </location>
</feature>
<name>A0A0G1SGN7_9BACT</name>
<evidence type="ECO:0000313" key="9">
    <source>
        <dbReference type="EMBL" id="KKU32510.1"/>
    </source>
</evidence>
<dbReference type="Proteomes" id="UP000034794">
    <property type="component" value="Unassembled WGS sequence"/>
</dbReference>
<feature type="transmembrane region" description="Helical" evidence="7">
    <location>
        <begin position="291"/>
        <end position="311"/>
    </location>
</feature>
<dbReference type="SUPFAM" id="SSF103473">
    <property type="entry name" value="MFS general substrate transporter"/>
    <property type="match status" value="1"/>
</dbReference>
<reference evidence="9 10" key="1">
    <citation type="journal article" date="2015" name="Nature">
        <title>rRNA introns, odd ribosomes, and small enigmatic genomes across a large radiation of phyla.</title>
        <authorList>
            <person name="Brown C.T."/>
            <person name="Hug L.A."/>
            <person name="Thomas B.C."/>
            <person name="Sharon I."/>
            <person name="Castelle C.J."/>
            <person name="Singh A."/>
            <person name="Wilkins M.J."/>
            <person name="Williams K.H."/>
            <person name="Banfield J.F."/>
        </authorList>
    </citation>
    <scope>NUCLEOTIDE SEQUENCE [LARGE SCALE GENOMIC DNA]</scope>
</reference>
<feature type="transmembrane region" description="Helical" evidence="7">
    <location>
        <begin position="257"/>
        <end position="279"/>
    </location>
</feature>